<protein>
    <recommendedName>
        <fullName evidence="4">BTB domain-containing protein</fullName>
    </recommendedName>
</protein>
<proteinExistence type="predicted"/>
<dbReference type="GO" id="GO:0005634">
    <property type="term" value="C:nucleus"/>
    <property type="evidence" value="ECO:0007669"/>
    <property type="project" value="TreeGrafter"/>
</dbReference>
<name>A0A498J7D7_MALDO</name>
<dbReference type="GO" id="GO:0006355">
    <property type="term" value="P:regulation of DNA-templated transcription"/>
    <property type="evidence" value="ECO:0007669"/>
    <property type="project" value="TreeGrafter"/>
</dbReference>
<evidence type="ECO:0000313" key="3">
    <source>
        <dbReference type="Proteomes" id="UP000290289"/>
    </source>
</evidence>
<dbReference type="PANTHER" id="PTHR46668:SF1">
    <property type="entry name" value="REGULATORY PROTEIN NPR5"/>
    <property type="match status" value="1"/>
</dbReference>
<dbReference type="PANTHER" id="PTHR46668">
    <property type="entry name" value="BTB/POZ DOMAIN AND ANKYRIN REPEAT-CONTAINING PROTEIN NH5.2"/>
    <property type="match status" value="1"/>
</dbReference>
<evidence type="ECO:0008006" key="4">
    <source>
        <dbReference type="Google" id="ProtNLM"/>
    </source>
</evidence>
<accession>A0A498J7D7</accession>
<dbReference type="GO" id="GO:0099402">
    <property type="term" value="P:plant organ development"/>
    <property type="evidence" value="ECO:0007669"/>
    <property type="project" value="InterPro"/>
</dbReference>
<feature type="region of interest" description="Disordered" evidence="1">
    <location>
        <begin position="110"/>
        <end position="164"/>
    </location>
</feature>
<reference evidence="2 3" key="1">
    <citation type="submission" date="2018-10" db="EMBL/GenBank/DDBJ databases">
        <title>A high-quality apple genome assembly.</title>
        <authorList>
            <person name="Hu J."/>
        </authorList>
    </citation>
    <scope>NUCLEOTIDE SEQUENCE [LARGE SCALE GENOMIC DNA]</scope>
    <source>
        <strain evidence="3">cv. HFTH1</strain>
        <tissue evidence="2">Young leaf</tissue>
    </source>
</reference>
<dbReference type="STRING" id="3750.A0A498J7D7"/>
<evidence type="ECO:0000256" key="1">
    <source>
        <dbReference type="SAM" id="MobiDB-lite"/>
    </source>
</evidence>
<dbReference type="Proteomes" id="UP000290289">
    <property type="component" value="Chromosome 9"/>
</dbReference>
<dbReference type="InterPro" id="IPR044284">
    <property type="entry name" value="NPR5/6"/>
</dbReference>
<gene>
    <name evidence="2" type="ORF">DVH24_032129</name>
</gene>
<dbReference type="GO" id="GO:0009864">
    <property type="term" value="P:induced systemic resistance, jasmonic acid mediated signaling pathway"/>
    <property type="evidence" value="ECO:0007669"/>
    <property type="project" value="TreeGrafter"/>
</dbReference>
<organism evidence="2 3">
    <name type="scientific">Malus domestica</name>
    <name type="common">Apple</name>
    <name type="synonym">Pyrus malus</name>
    <dbReference type="NCBI Taxonomy" id="3750"/>
    <lineage>
        <taxon>Eukaryota</taxon>
        <taxon>Viridiplantae</taxon>
        <taxon>Streptophyta</taxon>
        <taxon>Embryophyta</taxon>
        <taxon>Tracheophyta</taxon>
        <taxon>Spermatophyta</taxon>
        <taxon>Magnoliopsida</taxon>
        <taxon>eudicotyledons</taxon>
        <taxon>Gunneridae</taxon>
        <taxon>Pentapetalae</taxon>
        <taxon>rosids</taxon>
        <taxon>fabids</taxon>
        <taxon>Rosales</taxon>
        <taxon>Rosaceae</taxon>
        <taxon>Amygdaloideae</taxon>
        <taxon>Maleae</taxon>
        <taxon>Malus</taxon>
    </lineage>
</organism>
<sequence>MPTWMHGLADACIRAFAKSESYPPTVSQPFFSRSGSPFGTSDATALGGSAPAPHNFSVEGRLVHTHRCILAAWSLFFWKFFCGPEPPSGLDLSALVTMVCFPINLPSQTTATGSRELHCSGSNSRKSERERPRLLGISGSNSTGKTKNLQNLRNPTSRPPETFRPVDTHHAMEVRLGLSKGPVAPSFM</sequence>
<evidence type="ECO:0000313" key="2">
    <source>
        <dbReference type="EMBL" id="RXH89772.1"/>
    </source>
</evidence>
<keyword evidence="3" id="KW-1185">Reference proteome</keyword>
<comment type="caution">
    <text evidence="2">The sequence shown here is derived from an EMBL/GenBank/DDBJ whole genome shotgun (WGS) entry which is preliminary data.</text>
</comment>
<feature type="compositionally biased region" description="Polar residues" evidence="1">
    <location>
        <begin position="138"/>
        <end position="156"/>
    </location>
</feature>
<dbReference type="GO" id="GO:0000976">
    <property type="term" value="F:transcription cis-regulatory region binding"/>
    <property type="evidence" value="ECO:0007669"/>
    <property type="project" value="TreeGrafter"/>
</dbReference>
<dbReference type="AlphaFoldDB" id="A0A498J7D7"/>
<dbReference type="EMBL" id="RDQH01000335">
    <property type="protein sequence ID" value="RXH89772.1"/>
    <property type="molecule type" value="Genomic_DNA"/>
</dbReference>